<gene>
    <name evidence="2" type="ORF">UV61_C0004G0056</name>
</gene>
<keyword evidence="1" id="KW-0812">Transmembrane</keyword>
<organism evidence="2 3">
    <name type="scientific">Candidatus Gottesmanbacteria bacterium GW2011_GWB1_43_11</name>
    <dbReference type="NCBI Taxonomy" id="1618446"/>
    <lineage>
        <taxon>Bacteria</taxon>
        <taxon>Candidatus Gottesmaniibacteriota</taxon>
    </lineage>
</organism>
<reference evidence="2 3" key="1">
    <citation type="journal article" date="2015" name="Nature">
        <title>rRNA introns, odd ribosomes, and small enigmatic genomes across a large radiation of phyla.</title>
        <authorList>
            <person name="Brown C.T."/>
            <person name="Hug L.A."/>
            <person name="Thomas B.C."/>
            <person name="Sharon I."/>
            <person name="Castelle C.J."/>
            <person name="Singh A."/>
            <person name="Wilkins M.J."/>
            <person name="Williams K.H."/>
            <person name="Banfield J.F."/>
        </authorList>
    </citation>
    <scope>NUCLEOTIDE SEQUENCE [LARGE SCALE GENOMIC DNA]</scope>
</reference>
<keyword evidence="1" id="KW-1133">Transmembrane helix</keyword>
<dbReference type="AlphaFoldDB" id="A0A0G1CN29"/>
<sequence>MRKLLLVIVWTPATLMSLILVSLLLLNYSRVKAGKSLLVMETRSMLPKNGYEFYAALPQVLGSFTTAIAKEDARPEIIRQFLRKHDSPLEPFAPLMVEVADSENIDFRLIPAIGMCESNLGKKIPADSYNAWGYMVFTGQKQGASFTDWSEAIKVMAHFLSSKFYAQGLTTPEEMGPIYAPPSVNTDNSWAKCTRKFMDELI</sequence>
<feature type="transmembrane region" description="Helical" evidence="1">
    <location>
        <begin position="6"/>
        <end position="26"/>
    </location>
</feature>
<evidence type="ECO:0000313" key="2">
    <source>
        <dbReference type="EMBL" id="KKS87130.1"/>
    </source>
</evidence>
<protein>
    <recommendedName>
        <fullName evidence="4">Mannosyl-glycoprotein endo-beta-N-acetylglucosamidase-like domain-containing protein</fullName>
    </recommendedName>
</protein>
<dbReference type="Proteomes" id="UP000034050">
    <property type="component" value="Unassembled WGS sequence"/>
</dbReference>
<comment type="caution">
    <text evidence="2">The sequence shown here is derived from an EMBL/GenBank/DDBJ whole genome shotgun (WGS) entry which is preliminary data.</text>
</comment>
<accession>A0A0G1CN29</accession>
<dbReference type="STRING" id="1618446.UV61_C0004G0056"/>
<evidence type="ECO:0000256" key="1">
    <source>
        <dbReference type="SAM" id="Phobius"/>
    </source>
</evidence>
<name>A0A0G1CN29_9BACT</name>
<dbReference type="EMBL" id="LCFD01000004">
    <property type="protein sequence ID" value="KKS87130.1"/>
    <property type="molecule type" value="Genomic_DNA"/>
</dbReference>
<proteinExistence type="predicted"/>
<evidence type="ECO:0000313" key="3">
    <source>
        <dbReference type="Proteomes" id="UP000034050"/>
    </source>
</evidence>
<evidence type="ECO:0008006" key="4">
    <source>
        <dbReference type="Google" id="ProtNLM"/>
    </source>
</evidence>
<keyword evidence="1" id="KW-0472">Membrane</keyword>